<feature type="active site" description="Charge relay system" evidence="5 6">
    <location>
        <position position="242"/>
    </location>
</feature>
<dbReference type="PROSITE" id="PS00138">
    <property type="entry name" value="SUBTILASE_SER"/>
    <property type="match status" value="1"/>
</dbReference>
<evidence type="ECO:0000256" key="6">
    <source>
        <dbReference type="PROSITE-ProRule" id="PRU01240"/>
    </source>
</evidence>
<dbReference type="InterPro" id="IPR000209">
    <property type="entry name" value="Peptidase_S8/S53_dom"/>
</dbReference>
<proteinExistence type="inferred from homology"/>
<feature type="domain" description="Peptidase S8/S53" evidence="10">
    <location>
        <begin position="234"/>
        <end position="528"/>
    </location>
</feature>
<accession>A0A495XQR6</accession>
<dbReference type="Proteomes" id="UP000278440">
    <property type="component" value="Unassembled WGS sequence"/>
</dbReference>
<evidence type="ECO:0000259" key="10">
    <source>
        <dbReference type="Pfam" id="PF00082"/>
    </source>
</evidence>
<dbReference type="GO" id="GO:0006508">
    <property type="term" value="P:proteolysis"/>
    <property type="evidence" value="ECO:0007669"/>
    <property type="project" value="UniProtKB-KW"/>
</dbReference>
<keyword evidence="2 6" id="KW-0645">Protease</keyword>
<evidence type="ECO:0000256" key="3">
    <source>
        <dbReference type="ARBA" id="ARBA00022801"/>
    </source>
</evidence>
<dbReference type="RefSeq" id="WP_211333247.1">
    <property type="nucleotide sequence ID" value="NZ_RBXT01000001.1"/>
</dbReference>
<feature type="signal peptide" evidence="9">
    <location>
        <begin position="1"/>
        <end position="29"/>
    </location>
</feature>
<dbReference type="InterPro" id="IPR023827">
    <property type="entry name" value="Peptidase_S8_Asp-AS"/>
</dbReference>
<evidence type="ECO:0000313" key="11">
    <source>
        <dbReference type="EMBL" id="RKT76860.1"/>
    </source>
</evidence>
<feature type="compositionally biased region" description="Low complexity" evidence="8">
    <location>
        <begin position="196"/>
        <end position="205"/>
    </location>
</feature>
<evidence type="ECO:0000256" key="1">
    <source>
        <dbReference type="ARBA" id="ARBA00011073"/>
    </source>
</evidence>
<feature type="chain" id="PRO_5038699714" evidence="9">
    <location>
        <begin position="30"/>
        <end position="554"/>
    </location>
</feature>
<evidence type="ECO:0000313" key="12">
    <source>
        <dbReference type="Proteomes" id="UP000278440"/>
    </source>
</evidence>
<sequence length="554" mass="55882">MPTTRHARHHLRRAATVVAALALAAGAGAQAGAATAAAPGGSTSVAGTGGLAATTADPVGDPAADAEAAVSEAGRLALAVGAGEQPTSTPVPIATPEGQVSSYVVNARTVGTVPMQQVLRSVRRAGGTVVKAWPQIGVVVAHSTHASFRDDVVRIGGTSVLSVGATRTVAVSERTPAPVRGIGSADSSRAGGLSTLAPGAAAPAAPEADPLEADQWDMRVIGADDAHEVTDGRRQVVVGVLDSGIDADHPDLAPNLDVADSVNCTDAGAPDRSATGWQPTTSDHGTHVAGTVAAARNGVGIVGVAPAVRVASVKVVNDDGFIYPEYAVCGFMWAGLRGMDVTNNSYYVDPFQFYCDDQPDQLAAKEAVRRAVSWSTRQGVVHAAAAGNSAYDLSAKTTDSSSPDDSAPVERVINDDCQDIPAELDGVVTVASLAQVGTGSDPLADTTLSSFSNRGLGKIDVAAPGSRILSTVVTNNGYGLKSGTSMASPHVAGVLALMRSAHPTWAPARLVRELKADAVAKECTTTTAGAPCVGTVDDNSFYGAGVVDALAAVR</sequence>
<feature type="active site" description="Charge relay system" evidence="5 6">
    <location>
        <position position="485"/>
    </location>
</feature>
<dbReference type="PANTHER" id="PTHR43806:SF11">
    <property type="entry name" value="CEREVISIN-RELATED"/>
    <property type="match status" value="1"/>
</dbReference>
<dbReference type="Pfam" id="PF00082">
    <property type="entry name" value="Peptidase_S8"/>
    <property type="match status" value="1"/>
</dbReference>
<dbReference type="InterPro" id="IPR022398">
    <property type="entry name" value="Peptidase_S8_His-AS"/>
</dbReference>
<dbReference type="InterPro" id="IPR023828">
    <property type="entry name" value="Peptidase_S8_Ser-AS"/>
</dbReference>
<evidence type="ECO:0000256" key="8">
    <source>
        <dbReference type="SAM" id="MobiDB-lite"/>
    </source>
</evidence>
<evidence type="ECO:0000256" key="9">
    <source>
        <dbReference type="SAM" id="SignalP"/>
    </source>
</evidence>
<dbReference type="SUPFAM" id="SSF52743">
    <property type="entry name" value="Subtilisin-like"/>
    <property type="match status" value="1"/>
</dbReference>
<keyword evidence="9" id="KW-0732">Signal</keyword>
<name>A0A495XQR6_9MICO</name>
<reference evidence="11 12" key="1">
    <citation type="submission" date="2018-10" db="EMBL/GenBank/DDBJ databases">
        <title>Sequencing the genomes of 1000 actinobacteria strains.</title>
        <authorList>
            <person name="Klenk H.-P."/>
        </authorList>
    </citation>
    <scope>NUCLEOTIDE SEQUENCE [LARGE SCALE GENOMIC DNA]</scope>
    <source>
        <strain evidence="11 12">DSM 44267</strain>
    </source>
</reference>
<protein>
    <submittedName>
        <fullName evidence="11">Subtilase family protein</fullName>
    </submittedName>
</protein>
<dbReference type="InterPro" id="IPR050131">
    <property type="entry name" value="Peptidase_S8_subtilisin-like"/>
</dbReference>
<dbReference type="InterPro" id="IPR015500">
    <property type="entry name" value="Peptidase_S8_subtilisin-rel"/>
</dbReference>
<comment type="caution">
    <text evidence="11">The sequence shown here is derived from an EMBL/GenBank/DDBJ whole genome shotgun (WGS) entry which is preliminary data.</text>
</comment>
<keyword evidence="12" id="KW-1185">Reference proteome</keyword>
<keyword evidence="3 6" id="KW-0378">Hydrolase</keyword>
<dbReference type="InterPro" id="IPR036852">
    <property type="entry name" value="Peptidase_S8/S53_dom_sf"/>
</dbReference>
<keyword evidence="4 6" id="KW-0720">Serine protease</keyword>
<dbReference type="PROSITE" id="PS00136">
    <property type="entry name" value="SUBTILASE_ASP"/>
    <property type="match status" value="1"/>
</dbReference>
<dbReference type="PROSITE" id="PS51892">
    <property type="entry name" value="SUBTILASE"/>
    <property type="match status" value="1"/>
</dbReference>
<organism evidence="11 12">
    <name type="scientific">Terracoccus luteus</name>
    <dbReference type="NCBI Taxonomy" id="53356"/>
    <lineage>
        <taxon>Bacteria</taxon>
        <taxon>Bacillati</taxon>
        <taxon>Actinomycetota</taxon>
        <taxon>Actinomycetes</taxon>
        <taxon>Micrococcales</taxon>
        <taxon>Intrasporangiaceae</taxon>
        <taxon>Terracoccus</taxon>
    </lineage>
</organism>
<dbReference type="PANTHER" id="PTHR43806">
    <property type="entry name" value="PEPTIDASE S8"/>
    <property type="match status" value="1"/>
</dbReference>
<comment type="similarity">
    <text evidence="1 6 7">Belongs to the peptidase S8 family.</text>
</comment>
<evidence type="ECO:0000256" key="5">
    <source>
        <dbReference type="PIRSR" id="PIRSR615500-1"/>
    </source>
</evidence>
<evidence type="ECO:0000256" key="4">
    <source>
        <dbReference type="ARBA" id="ARBA00022825"/>
    </source>
</evidence>
<dbReference type="PROSITE" id="PS00137">
    <property type="entry name" value="SUBTILASE_HIS"/>
    <property type="match status" value="1"/>
</dbReference>
<feature type="active site" description="Charge relay system" evidence="5 6">
    <location>
        <position position="284"/>
    </location>
</feature>
<dbReference type="Gene3D" id="3.40.50.200">
    <property type="entry name" value="Peptidase S8/S53 domain"/>
    <property type="match status" value="1"/>
</dbReference>
<dbReference type="PRINTS" id="PR00723">
    <property type="entry name" value="SUBTILISIN"/>
</dbReference>
<gene>
    <name evidence="11" type="ORF">DFJ68_0262</name>
</gene>
<dbReference type="AlphaFoldDB" id="A0A495XQR6"/>
<dbReference type="GO" id="GO:0004252">
    <property type="term" value="F:serine-type endopeptidase activity"/>
    <property type="evidence" value="ECO:0007669"/>
    <property type="project" value="UniProtKB-UniRule"/>
</dbReference>
<evidence type="ECO:0000256" key="7">
    <source>
        <dbReference type="RuleBase" id="RU003355"/>
    </source>
</evidence>
<feature type="region of interest" description="Disordered" evidence="8">
    <location>
        <begin position="179"/>
        <end position="205"/>
    </location>
</feature>
<evidence type="ECO:0000256" key="2">
    <source>
        <dbReference type="ARBA" id="ARBA00022670"/>
    </source>
</evidence>
<dbReference type="EMBL" id="RBXT01000001">
    <property type="protein sequence ID" value="RKT76860.1"/>
    <property type="molecule type" value="Genomic_DNA"/>
</dbReference>